<evidence type="ECO:0008006" key="4">
    <source>
        <dbReference type="Google" id="ProtNLM"/>
    </source>
</evidence>
<feature type="transmembrane region" description="Helical" evidence="1">
    <location>
        <begin position="62"/>
        <end position="82"/>
    </location>
</feature>
<accession>A0A1R4K8P5</accession>
<dbReference type="STRING" id="1255658.FM114_12130"/>
<keyword evidence="1" id="KW-0812">Transmembrane</keyword>
<evidence type="ECO:0000256" key="1">
    <source>
        <dbReference type="SAM" id="Phobius"/>
    </source>
</evidence>
<keyword evidence="1" id="KW-0472">Membrane</keyword>
<dbReference type="EMBL" id="FUKQ01000046">
    <property type="protein sequence ID" value="SJN40515.1"/>
    <property type="molecule type" value="Genomic_DNA"/>
</dbReference>
<feature type="transmembrane region" description="Helical" evidence="1">
    <location>
        <begin position="40"/>
        <end position="56"/>
    </location>
</feature>
<name>A0A1R4K8P5_9ACTN</name>
<dbReference type="OrthoDB" id="4229919at2"/>
<keyword evidence="3" id="KW-1185">Reference proteome</keyword>
<dbReference type="Proteomes" id="UP000188342">
    <property type="component" value="Unassembled WGS sequence"/>
</dbReference>
<dbReference type="Pfam" id="PF11298">
    <property type="entry name" value="DUF3099"/>
    <property type="match status" value="1"/>
</dbReference>
<protein>
    <recommendedName>
        <fullName evidence="4">DUF3099 domain-containing protein</fullName>
    </recommendedName>
</protein>
<reference evidence="2 3" key="1">
    <citation type="submission" date="2017-02" db="EMBL/GenBank/DDBJ databases">
        <authorList>
            <person name="Peterson S.W."/>
        </authorList>
    </citation>
    <scope>NUCLEOTIDE SEQUENCE [LARGE SCALE GENOMIC DNA]</scope>
    <source>
        <strain evidence="2 3">LSP_Lj1</strain>
    </source>
</reference>
<proteinExistence type="predicted"/>
<sequence>MTTESSARSTADAASADEPVVITDARMAQSDDIDMRQRRYVITMVVRTLCFVWMYLVRSQGIWLWVAMAGAAVLPGVAVVLANARDNRTHPQDLNPVDEAEVSVPMLAPGPVIRGTVVNDG</sequence>
<evidence type="ECO:0000313" key="2">
    <source>
        <dbReference type="EMBL" id="SJN40515.1"/>
    </source>
</evidence>
<organism evidence="2 3">
    <name type="scientific">Luteococcus japonicus LSP_Lj1</name>
    <dbReference type="NCBI Taxonomy" id="1255658"/>
    <lineage>
        <taxon>Bacteria</taxon>
        <taxon>Bacillati</taxon>
        <taxon>Actinomycetota</taxon>
        <taxon>Actinomycetes</taxon>
        <taxon>Propionibacteriales</taxon>
        <taxon>Propionibacteriaceae</taxon>
        <taxon>Luteococcus</taxon>
    </lineage>
</organism>
<keyword evidence="1" id="KW-1133">Transmembrane helix</keyword>
<dbReference type="InterPro" id="IPR021449">
    <property type="entry name" value="DUF3099"/>
</dbReference>
<gene>
    <name evidence="2" type="ORF">FM114_12130</name>
</gene>
<dbReference type="RefSeq" id="WP_094765413.1">
    <property type="nucleotide sequence ID" value="NZ_FUKQ01000046.1"/>
</dbReference>
<evidence type="ECO:0000313" key="3">
    <source>
        <dbReference type="Proteomes" id="UP000188342"/>
    </source>
</evidence>
<dbReference type="AlphaFoldDB" id="A0A1R4K8P5"/>